<dbReference type="RefSeq" id="WP_093053027.1">
    <property type="nucleotide sequence ID" value="NZ_FOGT01000010.1"/>
</dbReference>
<accession>A0A1H9VBV4</accession>
<feature type="compositionally biased region" description="Basic residues" evidence="1">
    <location>
        <begin position="25"/>
        <end position="34"/>
    </location>
</feature>
<evidence type="ECO:0000313" key="3">
    <source>
        <dbReference type="Proteomes" id="UP000198571"/>
    </source>
</evidence>
<dbReference type="EMBL" id="FOGT01000010">
    <property type="protein sequence ID" value="SES19290.1"/>
    <property type="molecule type" value="Genomic_DNA"/>
</dbReference>
<evidence type="ECO:0000256" key="1">
    <source>
        <dbReference type="SAM" id="MobiDB-lite"/>
    </source>
</evidence>
<proteinExistence type="predicted"/>
<name>A0A1H9VBV4_9BACI</name>
<feature type="region of interest" description="Disordered" evidence="1">
    <location>
        <begin position="1"/>
        <end position="53"/>
    </location>
</feature>
<evidence type="ECO:0000313" key="2">
    <source>
        <dbReference type="EMBL" id="SES19290.1"/>
    </source>
</evidence>
<reference evidence="3" key="1">
    <citation type="submission" date="2016-10" db="EMBL/GenBank/DDBJ databases">
        <authorList>
            <person name="Varghese N."/>
            <person name="Submissions S."/>
        </authorList>
    </citation>
    <scope>NUCLEOTIDE SEQUENCE [LARGE SCALE GENOMIC DNA]</scope>
    <source>
        <strain evidence="3">S9</strain>
    </source>
</reference>
<protein>
    <submittedName>
        <fullName evidence="2">Uncharacterized protein</fullName>
    </submittedName>
</protein>
<organism evidence="2 3">
    <name type="scientific">Salipaludibacillus aurantiacus</name>
    <dbReference type="NCBI Taxonomy" id="1601833"/>
    <lineage>
        <taxon>Bacteria</taxon>
        <taxon>Bacillati</taxon>
        <taxon>Bacillota</taxon>
        <taxon>Bacilli</taxon>
        <taxon>Bacillales</taxon>
        <taxon>Bacillaceae</taxon>
    </lineage>
</organism>
<dbReference type="Proteomes" id="UP000198571">
    <property type="component" value="Unassembled WGS sequence"/>
</dbReference>
<sequence length="83" mass="9395">MFGKVGATSVAPTNVSGRNREKKGAVRRKKRALRGRCNGGSTNKRIRTKQREKGSCKKVKKVFEKVSTTEEAFTHVYLELKRK</sequence>
<dbReference type="AlphaFoldDB" id="A0A1H9VBV4"/>
<keyword evidence="3" id="KW-1185">Reference proteome</keyword>
<gene>
    <name evidence="2" type="ORF">SAMN05518684_11086</name>
</gene>